<gene>
    <name evidence="1" type="ORF">M6B38_245615</name>
</gene>
<evidence type="ECO:0000313" key="1">
    <source>
        <dbReference type="EMBL" id="KAJ6791119.1"/>
    </source>
</evidence>
<dbReference type="EMBL" id="JANAVB010044620">
    <property type="protein sequence ID" value="KAJ6791119.1"/>
    <property type="molecule type" value="Genomic_DNA"/>
</dbReference>
<keyword evidence="2" id="KW-1185">Reference proteome</keyword>
<protein>
    <submittedName>
        <fullName evidence="1">Double-strand break repair protein MRE11 isoform X1</fullName>
    </submittedName>
</protein>
<proteinExistence type="predicted"/>
<dbReference type="AlphaFoldDB" id="A0AAX6DHB9"/>
<name>A0AAX6DHB9_IRIPA</name>
<comment type="caution">
    <text evidence="1">The sequence shown here is derived from an EMBL/GenBank/DDBJ whole genome shotgun (WGS) entry which is preliminary data.</text>
</comment>
<evidence type="ECO:0000313" key="2">
    <source>
        <dbReference type="Proteomes" id="UP001140949"/>
    </source>
</evidence>
<reference evidence="1" key="2">
    <citation type="submission" date="2023-04" db="EMBL/GenBank/DDBJ databases">
        <authorList>
            <person name="Bruccoleri R.E."/>
            <person name="Oakeley E.J."/>
            <person name="Faust A.-M."/>
            <person name="Dessus-Babus S."/>
            <person name="Altorfer M."/>
            <person name="Burckhardt D."/>
            <person name="Oertli M."/>
            <person name="Naumann U."/>
            <person name="Petersen F."/>
            <person name="Wong J."/>
        </authorList>
    </citation>
    <scope>NUCLEOTIDE SEQUENCE</scope>
    <source>
        <strain evidence="1">GSM-AAB239-AS_SAM_17_03QT</strain>
        <tissue evidence="1">Leaf</tissue>
    </source>
</reference>
<accession>A0AAX6DHB9</accession>
<dbReference type="Proteomes" id="UP001140949">
    <property type="component" value="Unassembled WGS sequence"/>
</dbReference>
<organism evidence="1 2">
    <name type="scientific">Iris pallida</name>
    <name type="common">Sweet iris</name>
    <dbReference type="NCBI Taxonomy" id="29817"/>
    <lineage>
        <taxon>Eukaryota</taxon>
        <taxon>Viridiplantae</taxon>
        <taxon>Streptophyta</taxon>
        <taxon>Embryophyta</taxon>
        <taxon>Tracheophyta</taxon>
        <taxon>Spermatophyta</taxon>
        <taxon>Magnoliopsida</taxon>
        <taxon>Liliopsida</taxon>
        <taxon>Asparagales</taxon>
        <taxon>Iridaceae</taxon>
        <taxon>Iridoideae</taxon>
        <taxon>Irideae</taxon>
        <taxon>Iris</taxon>
    </lineage>
</organism>
<sequence length="108" mass="12297">MDLGSSGVGQITLYPILIRKAPLQLPCMAIETLETKGLTECFRRHMQYNGYDLKIKTDVQYQIGLTFLSFTRTGFLDIIVWGHEHECLVDPQGWAFISLSQALLLQLH</sequence>
<reference evidence="1" key="1">
    <citation type="journal article" date="2023" name="GigaByte">
        <title>Genome assembly of the bearded iris, Iris pallida Lam.</title>
        <authorList>
            <person name="Bruccoleri R.E."/>
            <person name="Oakeley E.J."/>
            <person name="Faust A.M.E."/>
            <person name="Altorfer M."/>
            <person name="Dessus-Babus S."/>
            <person name="Burckhardt D."/>
            <person name="Oertli M."/>
            <person name="Naumann U."/>
            <person name="Petersen F."/>
            <person name="Wong J."/>
        </authorList>
    </citation>
    <scope>NUCLEOTIDE SEQUENCE</scope>
    <source>
        <strain evidence="1">GSM-AAB239-AS_SAM_17_03QT</strain>
    </source>
</reference>